<keyword evidence="6 11" id="KW-0479">Metal-binding</keyword>
<dbReference type="RefSeq" id="WP_144041194.1">
    <property type="nucleotide sequence ID" value="NZ_BMPL01000032.1"/>
</dbReference>
<dbReference type="PANTHER" id="PTHR30040">
    <property type="entry name" value="THIAMINE BIOSYNTHESIS LIPOPROTEIN APBE"/>
    <property type="match status" value="1"/>
</dbReference>
<feature type="binding site" evidence="12">
    <location>
        <position position="154"/>
    </location>
    <ligand>
        <name>Mg(2+)</name>
        <dbReference type="ChEBI" id="CHEBI:18420"/>
    </ligand>
</feature>
<evidence type="ECO:0000313" key="13">
    <source>
        <dbReference type="EMBL" id="TRY13356.1"/>
    </source>
</evidence>
<dbReference type="GO" id="GO:0046872">
    <property type="term" value="F:metal ion binding"/>
    <property type="evidence" value="ECO:0007669"/>
    <property type="project" value="UniProtKB-UniRule"/>
</dbReference>
<evidence type="ECO:0000256" key="1">
    <source>
        <dbReference type="ARBA" id="ARBA00008282"/>
    </source>
</evidence>
<dbReference type="EC" id="2.7.1.180" evidence="2 11"/>
<feature type="binding site" evidence="12">
    <location>
        <position position="273"/>
    </location>
    <ligand>
        <name>Mg(2+)</name>
        <dbReference type="ChEBI" id="CHEBI:18420"/>
    </ligand>
</feature>
<evidence type="ECO:0000256" key="5">
    <source>
        <dbReference type="ARBA" id="ARBA00022679"/>
    </source>
</evidence>
<dbReference type="PIRSF" id="PIRSF006268">
    <property type="entry name" value="ApbE"/>
    <property type="match status" value="1"/>
</dbReference>
<name>A0A553JLN4_SHEHA</name>
<evidence type="ECO:0000256" key="12">
    <source>
        <dbReference type="PIRSR" id="PIRSR006268-2"/>
    </source>
</evidence>
<dbReference type="Proteomes" id="UP000318126">
    <property type="component" value="Unassembled WGS sequence"/>
</dbReference>
<comment type="cofactor">
    <cofactor evidence="12">
        <name>Mg(2+)</name>
        <dbReference type="ChEBI" id="CHEBI:18420"/>
    </cofactor>
    <cofactor evidence="12">
        <name>Mn(2+)</name>
        <dbReference type="ChEBI" id="CHEBI:29035"/>
    </cofactor>
    <text evidence="12">Magnesium. Can also use manganese.</text>
</comment>
<evidence type="ECO:0000256" key="11">
    <source>
        <dbReference type="PIRNR" id="PIRNR006268"/>
    </source>
</evidence>
<reference evidence="14" key="1">
    <citation type="submission" date="2019-07" db="EMBL/GenBank/DDBJ databases">
        <title>Shewanella sp. YLB-08 draft genomic sequence.</title>
        <authorList>
            <person name="Yu L."/>
        </authorList>
    </citation>
    <scope>NUCLEOTIDE SEQUENCE [LARGE SCALE GENOMIC DNA]</scope>
    <source>
        <strain evidence="14">JCM 20706</strain>
    </source>
</reference>
<comment type="catalytic activity">
    <reaction evidence="10 11">
        <text>L-threonyl-[protein] + FAD = FMN-L-threonyl-[protein] + AMP + H(+)</text>
        <dbReference type="Rhea" id="RHEA:36847"/>
        <dbReference type="Rhea" id="RHEA-COMP:11060"/>
        <dbReference type="Rhea" id="RHEA-COMP:11061"/>
        <dbReference type="ChEBI" id="CHEBI:15378"/>
        <dbReference type="ChEBI" id="CHEBI:30013"/>
        <dbReference type="ChEBI" id="CHEBI:57692"/>
        <dbReference type="ChEBI" id="CHEBI:74257"/>
        <dbReference type="ChEBI" id="CHEBI:456215"/>
        <dbReference type="EC" id="2.7.1.180"/>
    </reaction>
</comment>
<dbReference type="InterPro" id="IPR024932">
    <property type="entry name" value="ApbE"/>
</dbReference>
<evidence type="ECO:0000256" key="6">
    <source>
        <dbReference type="ARBA" id="ARBA00022723"/>
    </source>
</evidence>
<organism evidence="13 14">
    <name type="scientific">Shewanella hanedai</name>
    <name type="common">Alteromonas hanedai</name>
    <dbReference type="NCBI Taxonomy" id="25"/>
    <lineage>
        <taxon>Bacteria</taxon>
        <taxon>Pseudomonadati</taxon>
        <taxon>Pseudomonadota</taxon>
        <taxon>Gammaproteobacteria</taxon>
        <taxon>Alteromonadales</taxon>
        <taxon>Shewanellaceae</taxon>
        <taxon>Shewanella</taxon>
    </lineage>
</organism>
<dbReference type="EMBL" id="VKGK01000020">
    <property type="protein sequence ID" value="TRY13356.1"/>
    <property type="molecule type" value="Genomic_DNA"/>
</dbReference>
<comment type="similarity">
    <text evidence="1 11">Belongs to the ApbE family.</text>
</comment>
<evidence type="ECO:0000256" key="10">
    <source>
        <dbReference type="ARBA" id="ARBA00048540"/>
    </source>
</evidence>
<dbReference type="Pfam" id="PF02424">
    <property type="entry name" value="ApbE"/>
    <property type="match status" value="1"/>
</dbReference>
<keyword evidence="7 11" id="KW-0274">FAD</keyword>
<sequence length="297" mass="33006">MLQYNLTPKPWGYMGKFSAMASPCELLIESRDEAVANAMMHLACKEAARIEQKYSRFIKGNLLWQINHSQGKAIDIDIETANLLQFAQHCYQMSEGRFDITAGPLISQWRFDDKSQPPTETALEQARQFVGFSRVELNQTQLTIPKGMTLDFGGIGKEYAADRVAQQLASIWQEIAVLVNFGGDIACPIAKADDNSPWQVGIENPQALNHAAAMISIRQGGLATSGDTRRFIEHRGRRFGHIINPKDGYPVEGAPRSVTVLANNCTTAGMLATMAMLEGVDAEHFLNQQQVEFKVFR</sequence>
<protein>
    <recommendedName>
        <fullName evidence="3 11">FAD:protein FMN transferase</fullName>
        <ecNumber evidence="2 11">2.7.1.180</ecNumber>
    </recommendedName>
    <alternativeName>
        <fullName evidence="9 11">Flavin transferase</fullName>
    </alternativeName>
</protein>
<keyword evidence="8 11" id="KW-0460">Magnesium</keyword>
<evidence type="ECO:0000256" key="8">
    <source>
        <dbReference type="ARBA" id="ARBA00022842"/>
    </source>
</evidence>
<dbReference type="OrthoDB" id="9778595at2"/>
<dbReference type="Gene3D" id="3.10.520.10">
    <property type="entry name" value="ApbE-like domains"/>
    <property type="match status" value="1"/>
</dbReference>
<keyword evidence="4 11" id="KW-0285">Flavoprotein</keyword>
<evidence type="ECO:0000256" key="7">
    <source>
        <dbReference type="ARBA" id="ARBA00022827"/>
    </source>
</evidence>
<comment type="caution">
    <text evidence="13">The sequence shown here is derived from an EMBL/GenBank/DDBJ whole genome shotgun (WGS) entry which is preliminary data.</text>
</comment>
<dbReference type="InterPro" id="IPR003374">
    <property type="entry name" value="ApbE-like_sf"/>
</dbReference>
<evidence type="ECO:0000256" key="4">
    <source>
        <dbReference type="ARBA" id="ARBA00022630"/>
    </source>
</evidence>
<evidence type="ECO:0000256" key="3">
    <source>
        <dbReference type="ARBA" id="ARBA00016337"/>
    </source>
</evidence>
<evidence type="ECO:0000256" key="2">
    <source>
        <dbReference type="ARBA" id="ARBA00011955"/>
    </source>
</evidence>
<keyword evidence="5 11" id="KW-0808">Transferase</keyword>
<evidence type="ECO:0000313" key="14">
    <source>
        <dbReference type="Proteomes" id="UP000318126"/>
    </source>
</evidence>
<keyword evidence="14" id="KW-1185">Reference proteome</keyword>
<dbReference type="GO" id="GO:0016740">
    <property type="term" value="F:transferase activity"/>
    <property type="evidence" value="ECO:0007669"/>
    <property type="project" value="UniProtKB-UniRule"/>
</dbReference>
<evidence type="ECO:0000256" key="9">
    <source>
        <dbReference type="ARBA" id="ARBA00031306"/>
    </source>
</evidence>
<dbReference type="SUPFAM" id="SSF143631">
    <property type="entry name" value="ApbE-like"/>
    <property type="match status" value="1"/>
</dbReference>
<dbReference type="AlphaFoldDB" id="A0A553JLN4"/>
<dbReference type="PANTHER" id="PTHR30040:SF2">
    <property type="entry name" value="FAD:PROTEIN FMN TRANSFERASE"/>
    <property type="match status" value="1"/>
</dbReference>
<proteinExistence type="inferred from homology"/>
<accession>A0A553JLN4</accession>
<gene>
    <name evidence="13" type="ORF">FN961_16050</name>
</gene>